<name>A0A3P7JCJ6_STRVU</name>
<protein>
    <submittedName>
        <fullName evidence="2">Uncharacterized protein</fullName>
    </submittedName>
</protein>
<evidence type="ECO:0000313" key="3">
    <source>
        <dbReference type="Proteomes" id="UP000270094"/>
    </source>
</evidence>
<reference evidence="2 3" key="1">
    <citation type="submission" date="2018-11" db="EMBL/GenBank/DDBJ databases">
        <authorList>
            <consortium name="Pathogen Informatics"/>
        </authorList>
    </citation>
    <scope>NUCLEOTIDE SEQUENCE [LARGE SCALE GENOMIC DNA]</scope>
</reference>
<gene>
    <name evidence="2" type="ORF">SVUK_LOCUS8795</name>
</gene>
<sequence length="219" mass="23965">AYALCFISCYFGPFRAAVFGASAAVLGALSAGFWRVDDGVSEEADEVKLLKEEEPTKLPTDDTASVVSIDKALGSDKIISVIVGLCALSWLVRHDSALLLILIPFIFASIRRAGSSSGFTPALYGGLSSFWERVYPHVKRVVDITVAGPLRQFVKVLFTSDQMLVESLHSKMDFLSSVVVMLLLALSAISALTFVGFQLHNETVRAFFFLQMYSILLER</sequence>
<evidence type="ECO:0000313" key="2">
    <source>
        <dbReference type="EMBL" id="VDM73797.1"/>
    </source>
</evidence>
<keyword evidence="3" id="KW-1185">Reference proteome</keyword>
<accession>A0A3P7JCJ6</accession>
<dbReference type="EMBL" id="UYYB01032516">
    <property type="protein sequence ID" value="VDM73797.1"/>
    <property type="molecule type" value="Genomic_DNA"/>
</dbReference>
<dbReference type="OrthoDB" id="5970161at2759"/>
<keyword evidence="1" id="KW-0812">Transmembrane</keyword>
<keyword evidence="1" id="KW-0472">Membrane</keyword>
<organism evidence="2 3">
    <name type="scientific">Strongylus vulgaris</name>
    <name type="common">Blood worm</name>
    <dbReference type="NCBI Taxonomy" id="40348"/>
    <lineage>
        <taxon>Eukaryota</taxon>
        <taxon>Metazoa</taxon>
        <taxon>Ecdysozoa</taxon>
        <taxon>Nematoda</taxon>
        <taxon>Chromadorea</taxon>
        <taxon>Rhabditida</taxon>
        <taxon>Rhabditina</taxon>
        <taxon>Rhabditomorpha</taxon>
        <taxon>Strongyloidea</taxon>
        <taxon>Strongylidae</taxon>
        <taxon>Strongylus</taxon>
    </lineage>
</organism>
<feature type="transmembrane region" description="Helical" evidence="1">
    <location>
        <begin position="78"/>
        <end position="107"/>
    </location>
</feature>
<evidence type="ECO:0000256" key="1">
    <source>
        <dbReference type="SAM" id="Phobius"/>
    </source>
</evidence>
<feature type="transmembrane region" description="Helical" evidence="1">
    <location>
        <begin position="174"/>
        <end position="197"/>
    </location>
</feature>
<keyword evidence="1" id="KW-1133">Transmembrane helix</keyword>
<feature type="non-terminal residue" evidence="2">
    <location>
        <position position="1"/>
    </location>
</feature>
<dbReference type="Proteomes" id="UP000270094">
    <property type="component" value="Unassembled WGS sequence"/>
</dbReference>
<proteinExistence type="predicted"/>
<dbReference type="AlphaFoldDB" id="A0A3P7JCJ6"/>